<evidence type="ECO:0000256" key="5">
    <source>
        <dbReference type="ARBA" id="ARBA00023163"/>
    </source>
</evidence>
<evidence type="ECO:0000256" key="2">
    <source>
        <dbReference type="ARBA" id="ARBA00023015"/>
    </source>
</evidence>
<evidence type="ECO:0000256" key="4">
    <source>
        <dbReference type="ARBA" id="ARBA00023125"/>
    </source>
</evidence>
<feature type="domain" description="RNA polymerase sigma factor 70 region 4 type 2" evidence="8">
    <location>
        <begin position="131"/>
        <end position="183"/>
    </location>
</feature>
<dbReference type="InterPro" id="IPR039425">
    <property type="entry name" value="RNA_pol_sigma-70-like"/>
</dbReference>
<evidence type="ECO:0000256" key="1">
    <source>
        <dbReference type="ARBA" id="ARBA00010641"/>
    </source>
</evidence>
<evidence type="ECO:0000256" key="6">
    <source>
        <dbReference type="SAM" id="MobiDB-lite"/>
    </source>
</evidence>
<dbReference type="NCBIfam" id="TIGR02937">
    <property type="entry name" value="sigma70-ECF"/>
    <property type="match status" value="1"/>
</dbReference>
<comment type="similarity">
    <text evidence="1">Belongs to the sigma-70 factor family. ECF subfamily.</text>
</comment>
<sequence>MPRVTPPERNIQLDALPDVVLCERATDGDTAAFEVLARRYGPMMRGYAVRLTGSTADADDAVQETLIHAWDHLGELRDGSVVKSWLMRICGRRSIDIVRRRREHADADTLAEVSDSSPTPESATISGSGLDALARSLESLPEEQRQCWVLKEMGGLSYEEIAEQLGLTSESVRGRLARARARLMRDMEGWR</sequence>
<accession>A0A7X1NQZ5</accession>
<feature type="compositionally biased region" description="Polar residues" evidence="6">
    <location>
        <begin position="114"/>
        <end position="127"/>
    </location>
</feature>
<dbReference type="Gene3D" id="1.10.1740.10">
    <property type="match status" value="1"/>
</dbReference>
<dbReference type="InterPro" id="IPR036388">
    <property type="entry name" value="WH-like_DNA-bd_sf"/>
</dbReference>
<evidence type="ECO:0000256" key="3">
    <source>
        <dbReference type="ARBA" id="ARBA00023082"/>
    </source>
</evidence>
<evidence type="ECO:0000313" key="10">
    <source>
        <dbReference type="Proteomes" id="UP000326464"/>
    </source>
</evidence>
<reference evidence="10" key="1">
    <citation type="submission" date="2019-07" db="EMBL/GenBank/DDBJ databases">
        <title>Arthrobacter KR32 sp. nov., isolated from mountain cheese made of cows milk.</title>
        <authorList>
            <person name="Flegler A."/>
        </authorList>
    </citation>
    <scope>NUCLEOTIDE SEQUENCE [LARGE SCALE GENOMIC DNA]</scope>
    <source>
        <strain evidence="10">KR32</strain>
    </source>
</reference>
<proteinExistence type="inferred from homology"/>
<dbReference type="InterPro" id="IPR007627">
    <property type="entry name" value="RNA_pol_sigma70_r2"/>
</dbReference>
<dbReference type="RefSeq" id="WP_152815544.1">
    <property type="nucleotide sequence ID" value="NZ_VJXX01000003.1"/>
</dbReference>
<keyword evidence="2" id="KW-0805">Transcription regulation</keyword>
<dbReference type="InterPro" id="IPR014284">
    <property type="entry name" value="RNA_pol_sigma-70_dom"/>
</dbReference>
<dbReference type="AlphaFoldDB" id="A0A7X1NQZ5"/>
<dbReference type="Pfam" id="PF08281">
    <property type="entry name" value="Sigma70_r4_2"/>
    <property type="match status" value="1"/>
</dbReference>
<feature type="region of interest" description="Disordered" evidence="6">
    <location>
        <begin position="107"/>
        <end position="127"/>
    </location>
</feature>
<dbReference type="PANTHER" id="PTHR43133">
    <property type="entry name" value="RNA POLYMERASE ECF-TYPE SIGMA FACTO"/>
    <property type="match status" value="1"/>
</dbReference>
<dbReference type="GO" id="GO:0016987">
    <property type="term" value="F:sigma factor activity"/>
    <property type="evidence" value="ECO:0007669"/>
    <property type="project" value="UniProtKB-KW"/>
</dbReference>
<evidence type="ECO:0000259" key="8">
    <source>
        <dbReference type="Pfam" id="PF08281"/>
    </source>
</evidence>
<dbReference type="SUPFAM" id="SSF88659">
    <property type="entry name" value="Sigma3 and sigma4 domains of RNA polymerase sigma factors"/>
    <property type="match status" value="1"/>
</dbReference>
<dbReference type="Proteomes" id="UP000326464">
    <property type="component" value="Unassembled WGS sequence"/>
</dbReference>
<keyword evidence="3" id="KW-0731">Sigma factor</keyword>
<dbReference type="EMBL" id="VJXX01000003">
    <property type="protein sequence ID" value="MPY11284.1"/>
    <property type="molecule type" value="Genomic_DNA"/>
</dbReference>
<comment type="caution">
    <text evidence="9">The sequence shown here is derived from an EMBL/GenBank/DDBJ whole genome shotgun (WGS) entry which is preliminary data.</text>
</comment>
<dbReference type="InterPro" id="IPR013324">
    <property type="entry name" value="RNA_pol_sigma_r3/r4-like"/>
</dbReference>
<feature type="domain" description="RNA polymerase sigma-70 region 2" evidence="7">
    <location>
        <begin position="36"/>
        <end position="102"/>
    </location>
</feature>
<keyword evidence="10" id="KW-1185">Reference proteome</keyword>
<organism evidence="9 10">
    <name type="scientific">Arthrobacter bussei</name>
    <dbReference type="NCBI Taxonomy" id="2594179"/>
    <lineage>
        <taxon>Bacteria</taxon>
        <taxon>Bacillati</taxon>
        <taxon>Actinomycetota</taxon>
        <taxon>Actinomycetes</taxon>
        <taxon>Micrococcales</taxon>
        <taxon>Micrococcaceae</taxon>
        <taxon>Arthrobacter</taxon>
    </lineage>
</organism>
<dbReference type="InterPro" id="IPR013325">
    <property type="entry name" value="RNA_pol_sigma_r2"/>
</dbReference>
<dbReference type="Pfam" id="PF04542">
    <property type="entry name" value="Sigma70_r2"/>
    <property type="match status" value="1"/>
</dbReference>
<dbReference type="OrthoDB" id="7376212at2"/>
<dbReference type="CDD" id="cd06171">
    <property type="entry name" value="Sigma70_r4"/>
    <property type="match status" value="1"/>
</dbReference>
<dbReference type="GO" id="GO:0006352">
    <property type="term" value="P:DNA-templated transcription initiation"/>
    <property type="evidence" value="ECO:0007669"/>
    <property type="project" value="InterPro"/>
</dbReference>
<dbReference type="Gene3D" id="1.10.10.10">
    <property type="entry name" value="Winged helix-like DNA-binding domain superfamily/Winged helix DNA-binding domain"/>
    <property type="match status" value="1"/>
</dbReference>
<keyword evidence="5" id="KW-0804">Transcription</keyword>
<dbReference type="InterPro" id="IPR013249">
    <property type="entry name" value="RNA_pol_sigma70_r4_t2"/>
</dbReference>
<evidence type="ECO:0000313" key="9">
    <source>
        <dbReference type="EMBL" id="MPY11284.1"/>
    </source>
</evidence>
<dbReference type="PANTHER" id="PTHR43133:SF8">
    <property type="entry name" value="RNA POLYMERASE SIGMA FACTOR HI_1459-RELATED"/>
    <property type="match status" value="1"/>
</dbReference>
<protein>
    <submittedName>
        <fullName evidence="9">Sigma-70 family RNA polymerase sigma factor</fullName>
    </submittedName>
</protein>
<dbReference type="GO" id="GO:0003677">
    <property type="term" value="F:DNA binding"/>
    <property type="evidence" value="ECO:0007669"/>
    <property type="project" value="UniProtKB-KW"/>
</dbReference>
<gene>
    <name evidence="9" type="ORF">FNH21_11245</name>
</gene>
<keyword evidence="4" id="KW-0238">DNA-binding</keyword>
<evidence type="ECO:0000259" key="7">
    <source>
        <dbReference type="Pfam" id="PF04542"/>
    </source>
</evidence>
<name>A0A7X1NQZ5_9MICC</name>
<dbReference type="SUPFAM" id="SSF88946">
    <property type="entry name" value="Sigma2 domain of RNA polymerase sigma factors"/>
    <property type="match status" value="1"/>
</dbReference>